<dbReference type="AlphaFoldDB" id="A0AA35SFT9"/>
<reference evidence="2" key="1">
    <citation type="submission" date="2023-03" db="EMBL/GenBank/DDBJ databases">
        <authorList>
            <person name="Steffen K."/>
            <person name="Cardenas P."/>
        </authorList>
    </citation>
    <scope>NUCLEOTIDE SEQUENCE</scope>
</reference>
<dbReference type="SUPFAM" id="SSF53213">
    <property type="entry name" value="LigB-like"/>
    <property type="match status" value="1"/>
</dbReference>
<dbReference type="HAMAP" id="MF_00055">
    <property type="entry name" value="MEMO1"/>
    <property type="match status" value="1"/>
</dbReference>
<comment type="similarity">
    <text evidence="1">Belongs to the MEMO1 family.</text>
</comment>
<organism evidence="2 3">
    <name type="scientific">Geodia barretti</name>
    <name type="common">Barrett's horny sponge</name>
    <dbReference type="NCBI Taxonomy" id="519541"/>
    <lineage>
        <taxon>Eukaryota</taxon>
        <taxon>Metazoa</taxon>
        <taxon>Porifera</taxon>
        <taxon>Demospongiae</taxon>
        <taxon>Heteroscleromorpha</taxon>
        <taxon>Tetractinellida</taxon>
        <taxon>Astrophorina</taxon>
        <taxon>Geodiidae</taxon>
        <taxon>Geodia</taxon>
    </lineage>
</organism>
<dbReference type="Pfam" id="PF01875">
    <property type="entry name" value="Memo"/>
    <property type="match status" value="1"/>
</dbReference>
<sequence>MPPAEPRKIYGAICPHAGYVYSGPVACHSFHAMSGNRYNTFVVIGPNHWGVGRNMAAPADCLWETPLGGVEVDSQAARRLAGTSDVEIDFFSHSREHSIEVQIPMIQQAFSDFRILPVAMIDQTKAAAIGLGMAVARMHDAGMMVIGSSDFTHYEPEGRAREQDMALIGAVLELDVHRFYDILEERQVSACGYGAVAATMVASRELGATRGELLKYATSGDVTGDMDSVVGYGSVVFV</sequence>
<proteinExistence type="inferred from homology"/>
<comment type="caution">
    <text evidence="2">The sequence shown here is derived from an EMBL/GenBank/DDBJ whole genome shotgun (WGS) entry which is preliminary data.</text>
</comment>
<evidence type="ECO:0000256" key="1">
    <source>
        <dbReference type="ARBA" id="ARBA00006315"/>
    </source>
</evidence>
<dbReference type="Proteomes" id="UP001174909">
    <property type="component" value="Unassembled WGS sequence"/>
</dbReference>
<dbReference type="PANTHER" id="PTHR11060">
    <property type="entry name" value="PROTEIN MEMO1"/>
    <property type="match status" value="1"/>
</dbReference>
<dbReference type="InterPro" id="IPR002737">
    <property type="entry name" value="MEMO1_fam"/>
</dbReference>
<dbReference type="Gene3D" id="3.40.830.10">
    <property type="entry name" value="LigB-like"/>
    <property type="match status" value="1"/>
</dbReference>
<evidence type="ECO:0000313" key="2">
    <source>
        <dbReference type="EMBL" id="CAI8028889.1"/>
    </source>
</evidence>
<name>A0AA35SFT9_GEOBA</name>
<dbReference type="EMBL" id="CASHTH010002369">
    <property type="protein sequence ID" value="CAI8028889.1"/>
    <property type="molecule type" value="Genomic_DNA"/>
</dbReference>
<evidence type="ECO:0000313" key="3">
    <source>
        <dbReference type="Proteomes" id="UP001174909"/>
    </source>
</evidence>
<protein>
    <submittedName>
        <fullName evidence="2">MEMO1 family protein Nmar_0215</fullName>
    </submittedName>
</protein>
<keyword evidence="3" id="KW-1185">Reference proteome</keyword>
<accession>A0AA35SFT9</accession>
<gene>
    <name evidence="2" type="ORF">GBAR_LOCUS16423</name>
</gene>
<dbReference type="PANTHER" id="PTHR11060:SF0">
    <property type="entry name" value="PROTEIN MEMO1"/>
    <property type="match status" value="1"/>
</dbReference>
<dbReference type="CDD" id="cd07361">
    <property type="entry name" value="MEMO_like"/>
    <property type="match status" value="1"/>
</dbReference>
<dbReference type="NCBIfam" id="TIGR04336">
    <property type="entry name" value="AmmeMemoSam_B"/>
    <property type="match status" value="1"/>
</dbReference>